<dbReference type="GO" id="GO:0016491">
    <property type="term" value="F:oxidoreductase activity"/>
    <property type="evidence" value="ECO:0007669"/>
    <property type="project" value="InterPro"/>
</dbReference>
<dbReference type="Gene3D" id="3.30.70.100">
    <property type="match status" value="1"/>
</dbReference>
<name>A0A4Q2U599_9HYPH</name>
<dbReference type="EMBL" id="QYBB01000029">
    <property type="protein sequence ID" value="RYC30211.1"/>
    <property type="molecule type" value="Genomic_DNA"/>
</dbReference>
<dbReference type="NCBIfam" id="TIGR02118">
    <property type="entry name" value="EthD family reductase"/>
    <property type="match status" value="1"/>
</dbReference>
<dbReference type="PANTHER" id="PTHR40260:SF2">
    <property type="entry name" value="BLR8190 PROTEIN"/>
    <property type="match status" value="1"/>
</dbReference>
<reference evidence="1 2" key="2">
    <citation type="submission" date="2019-02" db="EMBL/GenBank/DDBJ databases">
        <title>'Lichenibacterium ramalinii' gen. nov. sp. nov., 'Lichenibacterium minor' gen. nov. sp. nov.</title>
        <authorList>
            <person name="Pankratov T."/>
        </authorList>
    </citation>
    <scope>NUCLEOTIDE SEQUENCE [LARGE SCALE GENOMIC DNA]</scope>
    <source>
        <strain evidence="1 2">RmlP026</strain>
    </source>
</reference>
<dbReference type="InterPro" id="IPR009799">
    <property type="entry name" value="EthD_dom"/>
</dbReference>
<dbReference type="OrthoDB" id="5343971at2"/>
<dbReference type="Proteomes" id="UP000290759">
    <property type="component" value="Unassembled WGS sequence"/>
</dbReference>
<evidence type="ECO:0000313" key="1">
    <source>
        <dbReference type="EMBL" id="RYC30211.1"/>
    </source>
</evidence>
<reference evidence="1 2" key="1">
    <citation type="submission" date="2018-12" db="EMBL/GenBank/DDBJ databases">
        <authorList>
            <person name="Grouzdev D.S."/>
            <person name="Krutkina M.S."/>
        </authorList>
    </citation>
    <scope>NUCLEOTIDE SEQUENCE [LARGE SCALE GENOMIC DNA]</scope>
    <source>
        <strain evidence="1 2">RmlP026</strain>
    </source>
</reference>
<dbReference type="AlphaFoldDB" id="A0A4Q2U599"/>
<keyword evidence="2" id="KW-1185">Reference proteome</keyword>
<evidence type="ECO:0000313" key="2">
    <source>
        <dbReference type="Proteomes" id="UP000290759"/>
    </source>
</evidence>
<accession>A0A4Q2U599</accession>
<dbReference type="InterPro" id="IPR011008">
    <property type="entry name" value="Dimeric_a/b-barrel"/>
</dbReference>
<gene>
    <name evidence="1" type="ORF">D3273_19755</name>
</gene>
<protein>
    <submittedName>
        <fullName evidence="1">EthD family reductase</fullName>
    </submittedName>
</protein>
<organism evidence="1 2">
    <name type="scientific">Lichenibacterium minor</name>
    <dbReference type="NCBI Taxonomy" id="2316528"/>
    <lineage>
        <taxon>Bacteria</taxon>
        <taxon>Pseudomonadati</taxon>
        <taxon>Pseudomonadota</taxon>
        <taxon>Alphaproteobacteria</taxon>
        <taxon>Hyphomicrobiales</taxon>
        <taxon>Lichenihabitantaceae</taxon>
        <taxon>Lichenibacterium</taxon>
    </lineage>
</organism>
<proteinExistence type="predicted"/>
<sequence length="177" mass="19539">MRVRFTRFDTTCLHRAPSTSARPRLASDTWPFQRGPLRPAGILPGDGRLRNRARHMSCQNRSSRLEAEMATTITVLYENVDDATFDLDYYLTKHLPLVDEKFKPFGIKGWRVLKAVGTPFGGKPAYSVICTLDFDTADQFRSAVAAEGGPVFGDVPNFSNKDPVVVIGDLVGSSSSN</sequence>
<comment type="caution">
    <text evidence="1">The sequence shown here is derived from an EMBL/GenBank/DDBJ whole genome shotgun (WGS) entry which is preliminary data.</text>
</comment>
<dbReference type="PANTHER" id="PTHR40260">
    <property type="entry name" value="BLR8190 PROTEIN"/>
    <property type="match status" value="1"/>
</dbReference>
<dbReference type="SUPFAM" id="SSF54909">
    <property type="entry name" value="Dimeric alpha+beta barrel"/>
    <property type="match status" value="1"/>
</dbReference>